<evidence type="ECO:0000256" key="1">
    <source>
        <dbReference type="SAM" id="MobiDB-lite"/>
    </source>
</evidence>
<feature type="compositionally biased region" description="Polar residues" evidence="1">
    <location>
        <begin position="35"/>
        <end position="46"/>
    </location>
</feature>
<dbReference type="Proteomes" id="UP000829685">
    <property type="component" value="Unassembled WGS sequence"/>
</dbReference>
<feature type="compositionally biased region" description="Basic and acidic residues" evidence="1">
    <location>
        <begin position="9"/>
        <end position="27"/>
    </location>
</feature>
<keyword evidence="3" id="KW-1185">Reference proteome</keyword>
<dbReference type="EMBL" id="JAFIMR010000036">
    <property type="protein sequence ID" value="KAI1858615.1"/>
    <property type="molecule type" value="Genomic_DNA"/>
</dbReference>
<name>A0A9P9WDU4_9PEZI</name>
<feature type="compositionally biased region" description="Low complexity" evidence="1">
    <location>
        <begin position="105"/>
        <end position="120"/>
    </location>
</feature>
<reference evidence="2" key="1">
    <citation type="submission" date="2021-03" db="EMBL/GenBank/DDBJ databases">
        <title>Revisited historic fungal species revealed as producer of novel bioactive compounds through whole genome sequencing and comparative genomics.</title>
        <authorList>
            <person name="Vignolle G.A."/>
            <person name="Hochenegger N."/>
            <person name="Mach R.L."/>
            <person name="Mach-Aigner A.R."/>
            <person name="Javad Rahimi M."/>
            <person name="Salim K.A."/>
            <person name="Chan C.M."/>
            <person name="Lim L.B.L."/>
            <person name="Cai F."/>
            <person name="Druzhinina I.S."/>
            <person name="U'Ren J.M."/>
            <person name="Derntl C."/>
        </authorList>
    </citation>
    <scope>NUCLEOTIDE SEQUENCE</scope>
    <source>
        <strain evidence="2">TUCIM 5799</strain>
    </source>
</reference>
<evidence type="ECO:0000313" key="2">
    <source>
        <dbReference type="EMBL" id="KAI1858615.1"/>
    </source>
</evidence>
<organism evidence="2 3">
    <name type="scientific">Neoarthrinium moseri</name>
    <dbReference type="NCBI Taxonomy" id="1658444"/>
    <lineage>
        <taxon>Eukaryota</taxon>
        <taxon>Fungi</taxon>
        <taxon>Dikarya</taxon>
        <taxon>Ascomycota</taxon>
        <taxon>Pezizomycotina</taxon>
        <taxon>Sordariomycetes</taxon>
        <taxon>Xylariomycetidae</taxon>
        <taxon>Amphisphaeriales</taxon>
        <taxon>Apiosporaceae</taxon>
        <taxon>Neoarthrinium</taxon>
    </lineage>
</organism>
<evidence type="ECO:0000313" key="3">
    <source>
        <dbReference type="Proteomes" id="UP000829685"/>
    </source>
</evidence>
<accession>A0A9P9WDU4</accession>
<protein>
    <submittedName>
        <fullName evidence="2">Uncharacterized protein</fullName>
    </submittedName>
</protein>
<gene>
    <name evidence="2" type="ORF">JX265_010708</name>
</gene>
<feature type="region of interest" description="Disordered" evidence="1">
    <location>
        <begin position="104"/>
        <end position="128"/>
    </location>
</feature>
<proteinExistence type="predicted"/>
<sequence length="128" mass="13517">MSHSQAMPEAKDKPRAVDAVVEQHKISETAAAQGENASEMSQQCLTDTPFPKDSASEAATPPPPSPLKLASNLQVPPFVAPTGMRFSTDVDFVPSGATSGLMHFTAAETATDTRAATPTALERRRRAP</sequence>
<comment type="caution">
    <text evidence="2">The sequence shown here is derived from an EMBL/GenBank/DDBJ whole genome shotgun (WGS) entry which is preliminary data.</text>
</comment>
<dbReference type="AlphaFoldDB" id="A0A9P9WDU4"/>
<feature type="region of interest" description="Disordered" evidence="1">
    <location>
        <begin position="1"/>
        <end position="71"/>
    </location>
</feature>